<feature type="compositionally biased region" description="Basic and acidic residues" evidence="1">
    <location>
        <begin position="35"/>
        <end position="62"/>
    </location>
</feature>
<dbReference type="EMBL" id="SNWD01000001">
    <property type="protein sequence ID" value="TDN86692.1"/>
    <property type="molecule type" value="Genomic_DNA"/>
</dbReference>
<proteinExistence type="predicted"/>
<keyword evidence="3" id="KW-1185">Reference proteome</keyword>
<dbReference type="OrthoDB" id="7571508at2"/>
<name>A0A4R6FXN2_9SPHN</name>
<protein>
    <submittedName>
        <fullName evidence="2">Uncharacterized protein</fullName>
    </submittedName>
</protein>
<accession>A0A4R6FXN2</accession>
<dbReference type="RefSeq" id="WP_133493882.1">
    <property type="nucleotide sequence ID" value="NZ_BMLU01000001.1"/>
</dbReference>
<evidence type="ECO:0000313" key="3">
    <source>
        <dbReference type="Proteomes" id="UP000295493"/>
    </source>
</evidence>
<feature type="compositionally biased region" description="Basic and acidic residues" evidence="1">
    <location>
        <begin position="1"/>
        <end position="25"/>
    </location>
</feature>
<gene>
    <name evidence="2" type="ORF">EV664_101268</name>
</gene>
<dbReference type="AlphaFoldDB" id="A0A4R6FXN2"/>
<evidence type="ECO:0000313" key="2">
    <source>
        <dbReference type="EMBL" id="TDN86692.1"/>
    </source>
</evidence>
<evidence type="ECO:0000256" key="1">
    <source>
        <dbReference type="SAM" id="MobiDB-lite"/>
    </source>
</evidence>
<organism evidence="2 3">
    <name type="scientific">Stakelama pacifica</name>
    <dbReference type="NCBI Taxonomy" id="517720"/>
    <lineage>
        <taxon>Bacteria</taxon>
        <taxon>Pseudomonadati</taxon>
        <taxon>Pseudomonadota</taxon>
        <taxon>Alphaproteobacteria</taxon>
        <taxon>Sphingomonadales</taxon>
        <taxon>Sphingomonadaceae</taxon>
        <taxon>Stakelama</taxon>
    </lineage>
</organism>
<sequence length="76" mass="8576">MENRRTETARDHDDSDIIENAERAPDTVGRAGGNLDRDVGTDAEAERVQKPDGHTRVTKQDDIDNNVRYPRDRQGS</sequence>
<reference evidence="2 3" key="1">
    <citation type="submission" date="2019-03" db="EMBL/GenBank/DDBJ databases">
        <title>Genomic Encyclopedia of Type Strains, Phase IV (KMG-IV): sequencing the most valuable type-strain genomes for metagenomic binning, comparative biology and taxonomic classification.</title>
        <authorList>
            <person name="Goeker M."/>
        </authorList>
    </citation>
    <scope>NUCLEOTIDE SEQUENCE [LARGE SCALE GENOMIC DNA]</scope>
    <source>
        <strain evidence="2 3">DSM 25059</strain>
    </source>
</reference>
<comment type="caution">
    <text evidence="2">The sequence shown here is derived from an EMBL/GenBank/DDBJ whole genome shotgun (WGS) entry which is preliminary data.</text>
</comment>
<feature type="region of interest" description="Disordered" evidence="1">
    <location>
        <begin position="1"/>
        <end position="76"/>
    </location>
</feature>
<dbReference type="Proteomes" id="UP000295493">
    <property type="component" value="Unassembled WGS sequence"/>
</dbReference>